<feature type="region of interest" description="Disordered" evidence="1">
    <location>
        <begin position="484"/>
        <end position="504"/>
    </location>
</feature>
<feature type="region of interest" description="Disordered" evidence="1">
    <location>
        <begin position="542"/>
        <end position="600"/>
    </location>
</feature>
<feature type="compositionally biased region" description="Acidic residues" evidence="1">
    <location>
        <begin position="326"/>
        <end position="336"/>
    </location>
</feature>
<feature type="compositionally biased region" description="Low complexity" evidence="1">
    <location>
        <begin position="579"/>
        <end position="593"/>
    </location>
</feature>
<gene>
    <name evidence="2" type="ORF">SNAT2548_LOCUS12595</name>
</gene>
<keyword evidence="3" id="KW-1185">Reference proteome</keyword>
<accession>A0A812LTT2</accession>
<comment type="caution">
    <text evidence="2">The sequence shown here is derived from an EMBL/GenBank/DDBJ whole genome shotgun (WGS) entry which is preliminary data.</text>
</comment>
<name>A0A812LTT2_9DINO</name>
<dbReference type="EMBL" id="CAJNDS010001224">
    <property type="protein sequence ID" value="CAE7252431.1"/>
    <property type="molecule type" value="Genomic_DNA"/>
</dbReference>
<proteinExistence type="predicted"/>
<feature type="region of interest" description="Disordered" evidence="1">
    <location>
        <begin position="307"/>
        <end position="351"/>
    </location>
</feature>
<evidence type="ECO:0000313" key="2">
    <source>
        <dbReference type="EMBL" id="CAE7252431.1"/>
    </source>
</evidence>
<sequence>MAEEEGQEVIFTENTAPDREIWDEKGGLIKKGAAEIAERDQDHVPEVKVLTTLGMFAVPVTAETTIGEIRQKVQEWKPEYSLEQIELVCKDKVALWIKEKNEETGEWESTFWKMLEESKCEGQEVIFTENTAPDREIWDEKGGLIKKGAAEIAERDQDHVPEVKVLTTLGMFAVPVTAETTIGEIRQKVQEWKPEYSLEQIELVCKDKDAWGPLFNKTSRPRDDDETVESLWSDWDIPRRMMQVALWIKEKNEETGEWESTFWKMLEESKCDDWSFQGHTNAPASPCRDSRSYNTPSKECRAVLLEEVGPARARPTNHQRSQASEEAGENEAEPEGAEPNQEAPEPSGPTGAHIKQVIWFKECGCTGMEIEAVSFLRGLVARLGPERVKTNRCAETCQWPGEVAKALQEISVDESKLLSEVKGQGYMVVVHAAYLGVLATQQEVVQKLLWVWRGKKSIPCNAGQVPGRQMQLWSEVISKEAKDHPSHALNTHPTLRRSHLEPPGNPKEFFNNSWCAIGRSYHQAAGVPSPFVEMSRRYMGVQQPYSRPDSRPASRPATGNGFGISAPPADLPLRPATGSVQSFRSQRSRSSSRGAMPRLA</sequence>
<reference evidence="2" key="1">
    <citation type="submission" date="2021-02" db="EMBL/GenBank/DDBJ databases">
        <authorList>
            <person name="Dougan E. K."/>
            <person name="Rhodes N."/>
            <person name="Thang M."/>
            <person name="Chan C."/>
        </authorList>
    </citation>
    <scope>NUCLEOTIDE SEQUENCE</scope>
</reference>
<organism evidence="2 3">
    <name type="scientific">Symbiodinium natans</name>
    <dbReference type="NCBI Taxonomy" id="878477"/>
    <lineage>
        <taxon>Eukaryota</taxon>
        <taxon>Sar</taxon>
        <taxon>Alveolata</taxon>
        <taxon>Dinophyceae</taxon>
        <taxon>Suessiales</taxon>
        <taxon>Symbiodiniaceae</taxon>
        <taxon>Symbiodinium</taxon>
    </lineage>
</organism>
<dbReference type="Proteomes" id="UP000604046">
    <property type="component" value="Unassembled WGS sequence"/>
</dbReference>
<dbReference type="AlphaFoldDB" id="A0A812LTT2"/>
<evidence type="ECO:0000313" key="3">
    <source>
        <dbReference type="Proteomes" id="UP000604046"/>
    </source>
</evidence>
<evidence type="ECO:0000256" key="1">
    <source>
        <dbReference type="SAM" id="MobiDB-lite"/>
    </source>
</evidence>
<protein>
    <submittedName>
        <fullName evidence="2">Uncharacterized protein</fullName>
    </submittedName>
</protein>